<comment type="caution">
    <text evidence="2">The sequence shown here is derived from an EMBL/GenBank/DDBJ whole genome shotgun (WGS) entry which is preliminary data.</text>
</comment>
<sequence length="239" mass="26918">MTNDVFGRAIRDYYFSGKKEGEIQTFSSLGEEDAFPVSYLFRDFSSMPALEQHALKLCRGSVLDVGCGAGSHSLHLAGKGMEVTSLDLSKGAAEVCRARGLTDVVRSDFWRYSGKKFDTLLLLMNGIGIAGRLDHLPEFFEKAKELLKPSGQIVFDSSDIIYMFDQDEHGHYEFPDPHTYYGEVIFQVGYKALRSEPFPWLYVDWDTMAKMAATHGFGCQLVRKGDHYDYLGKLTLLGY</sequence>
<dbReference type="GO" id="GO:0008168">
    <property type="term" value="F:methyltransferase activity"/>
    <property type="evidence" value="ECO:0007669"/>
    <property type="project" value="UniProtKB-KW"/>
</dbReference>
<keyword evidence="2" id="KW-0808">Transferase</keyword>
<dbReference type="GO" id="GO:0032259">
    <property type="term" value="P:methylation"/>
    <property type="evidence" value="ECO:0007669"/>
    <property type="project" value="UniProtKB-KW"/>
</dbReference>
<gene>
    <name evidence="2" type="ORF">GWK09_08570</name>
</gene>
<dbReference type="InterPro" id="IPR029063">
    <property type="entry name" value="SAM-dependent_MTases_sf"/>
</dbReference>
<dbReference type="Proteomes" id="UP000468443">
    <property type="component" value="Unassembled WGS sequence"/>
</dbReference>
<protein>
    <submittedName>
        <fullName evidence="2">Methyltransferase domain-containing protein</fullName>
    </submittedName>
</protein>
<dbReference type="EMBL" id="JAABOP010000002">
    <property type="protein sequence ID" value="NER10568.1"/>
    <property type="molecule type" value="Genomic_DNA"/>
</dbReference>
<feature type="domain" description="Methyltransferase" evidence="1">
    <location>
        <begin position="62"/>
        <end position="151"/>
    </location>
</feature>
<keyword evidence="2" id="KW-0489">Methyltransferase</keyword>
<dbReference type="CDD" id="cd02440">
    <property type="entry name" value="AdoMet_MTases"/>
    <property type="match status" value="1"/>
</dbReference>
<evidence type="ECO:0000259" key="1">
    <source>
        <dbReference type="Pfam" id="PF13649"/>
    </source>
</evidence>
<accession>A0A6P0UFN9</accession>
<proteinExistence type="predicted"/>
<dbReference type="InterPro" id="IPR041698">
    <property type="entry name" value="Methyltransf_25"/>
</dbReference>
<keyword evidence="3" id="KW-1185">Reference proteome</keyword>
<evidence type="ECO:0000313" key="2">
    <source>
        <dbReference type="EMBL" id="NER10568.1"/>
    </source>
</evidence>
<dbReference type="Pfam" id="PF13649">
    <property type="entry name" value="Methyltransf_25"/>
    <property type="match status" value="1"/>
</dbReference>
<dbReference type="AlphaFoldDB" id="A0A6P0UFN9"/>
<dbReference type="SUPFAM" id="SSF53335">
    <property type="entry name" value="S-adenosyl-L-methionine-dependent methyltransferases"/>
    <property type="match status" value="1"/>
</dbReference>
<dbReference type="Gene3D" id="3.40.50.150">
    <property type="entry name" value="Vaccinia Virus protein VP39"/>
    <property type="match status" value="1"/>
</dbReference>
<evidence type="ECO:0000313" key="3">
    <source>
        <dbReference type="Proteomes" id="UP000468443"/>
    </source>
</evidence>
<organism evidence="2 3">
    <name type="scientific">Muriicola jejuensis</name>
    <dbReference type="NCBI Taxonomy" id="504488"/>
    <lineage>
        <taxon>Bacteria</taxon>
        <taxon>Pseudomonadati</taxon>
        <taxon>Bacteroidota</taxon>
        <taxon>Flavobacteriia</taxon>
        <taxon>Flavobacteriales</taxon>
        <taxon>Flavobacteriaceae</taxon>
        <taxon>Muriicola</taxon>
    </lineage>
</organism>
<name>A0A6P0UFN9_9FLAO</name>
<reference evidence="2 3" key="1">
    <citation type="submission" date="2020-01" db="EMBL/GenBank/DDBJ databases">
        <title>Muriicola jejuensis KCTC 22299.</title>
        <authorList>
            <person name="Wang G."/>
        </authorList>
    </citation>
    <scope>NUCLEOTIDE SEQUENCE [LARGE SCALE GENOMIC DNA]</scope>
    <source>
        <strain evidence="2 3">KCTC 22299</strain>
    </source>
</reference>